<protein>
    <submittedName>
        <fullName evidence="6">Integral component of membrane</fullName>
    </submittedName>
</protein>
<sequence length="281" mass="30761">MAPPPPSNLPLGQRLAALAQTLQFAWFAGHVTLLLASLRYGLSYITFNYNSKWAAFSYRTAFVSACVTYGIVVYKAYRARMRAGKQGGVMALATDENVQYLIMALVWLFMRQVPLAVLPFTVYSIFHVATYVRSNLIPTISPQPAAASAPGAKPQASAVAETIGKFVKEYYDASMTLVALLEIALWFRVVGSALLFQKGSWILLAVYTVFFRARYAQSSFVQDAINQVTARIDAQLANQSTPPAARQGWGTFKNIVRQAADATDIRKYVGGQPGAAPKKAQ</sequence>
<dbReference type="EMBL" id="JYNV01000003">
    <property type="protein sequence ID" value="KZM28740.1"/>
    <property type="molecule type" value="Genomic_DNA"/>
</dbReference>
<proteinExistence type="inferred from homology"/>
<keyword evidence="4" id="KW-1133">Transmembrane helix</keyword>
<evidence type="ECO:0000256" key="1">
    <source>
        <dbReference type="ARBA" id="ARBA00004141"/>
    </source>
</evidence>
<accession>A0A163MI84</accession>
<dbReference type="GO" id="GO:0061024">
    <property type="term" value="P:membrane organization"/>
    <property type="evidence" value="ECO:0007669"/>
    <property type="project" value="TreeGrafter"/>
</dbReference>
<dbReference type="Proteomes" id="UP000076837">
    <property type="component" value="Unassembled WGS sequence"/>
</dbReference>
<dbReference type="GO" id="GO:0005783">
    <property type="term" value="C:endoplasmic reticulum"/>
    <property type="evidence" value="ECO:0007669"/>
    <property type="project" value="TreeGrafter"/>
</dbReference>
<evidence type="ECO:0000313" key="6">
    <source>
        <dbReference type="EMBL" id="KZM28740.1"/>
    </source>
</evidence>
<evidence type="ECO:0000256" key="5">
    <source>
        <dbReference type="ARBA" id="ARBA00023136"/>
    </source>
</evidence>
<reference evidence="6 7" key="1">
    <citation type="journal article" date="2016" name="Sci. Rep.">
        <title>Draft genome sequencing and secretome analysis of fungal phytopathogen Ascochyta rabiei provides insight into the necrotrophic effector repertoire.</title>
        <authorList>
            <person name="Verma S."/>
            <person name="Gazara R.K."/>
            <person name="Nizam S."/>
            <person name="Parween S."/>
            <person name="Chattopadhyay D."/>
            <person name="Verma P.K."/>
        </authorList>
    </citation>
    <scope>NUCLEOTIDE SEQUENCE [LARGE SCALE GENOMIC DNA]</scope>
    <source>
        <strain evidence="6 7">ArDII</strain>
    </source>
</reference>
<comment type="caution">
    <text evidence="6">The sequence shown here is derived from an EMBL/GenBank/DDBJ whole genome shotgun (WGS) entry which is preliminary data.</text>
</comment>
<evidence type="ECO:0000256" key="3">
    <source>
        <dbReference type="ARBA" id="ARBA00022692"/>
    </source>
</evidence>
<dbReference type="InterPro" id="IPR005344">
    <property type="entry name" value="TMEM33/Pom33"/>
</dbReference>
<dbReference type="OrthoDB" id="5581259at2759"/>
<dbReference type="GO" id="GO:0016020">
    <property type="term" value="C:membrane"/>
    <property type="evidence" value="ECO:0007669"/>
    <property type="project" value="UniProtKB-SubCell"/>
</dbReference>
<comment type="subcellular location">
    <subcellularLocation>
        <location evidence="1">Membrane</location>
        <topology evidence="1">Multi-pass membrane protein</topology>
    </subcellularLocation>
</comment>
<evidence type="ECO:0000313" key="7">
    <source>
        <dbReference type="Proteomes" id="UP000076837"/>
    </source>
</evidence>
<dbReference type="PANTHER" id="PTHR12703">
    <property type="entry name" value="TRANSMEMBRANE PROTEIN 33"/>
    <property type="match status" value="1"/>
</dbReference>
<keyword evidence="3" id="KW-0812">Transmembrane</keyword>
<keyword evidence="7" id="KW-1185">Reference proteome</keyword>
<dbReference type="STRING" id="5454.A0A163MI84"/>
<organism evidence="6 7">
    <name type="scientific">Didymella rabiei</name>
    <name type="common">Chickpea ascochyta blight fungus</name>
    <name type="synonym">Mycosphaerella rabiei</name>
    <dbReference type="NCBI Taxonomy" id="5454"/>
    <lineage>
        <taxon>Eukaryota</taxon>
        <taxon>Fungi</taxon>
        <taxon>Dikarya</taxon>
        <taxon>Ascomycota</taxon>
        <taxon>Pezizomycotina</taxon>
        <taxon>Dothideomycetes</taxon>
        <taxon>Pleosporomycetidae</taxon>
        <taxon>Pleosporales</taxon>
        <taxon>Pleosporineae</taxon>
        <taxon>Didymellaceae</taxon>
        <taxon>Ascochyta</taxon>
    </lineage>
</organism>
<dbReference type="AlphaFoldDB" id="A0A163MI84"/>
<dbReference type="GO" id="GO:0071786">
    <property type="term" value="P:endoplasmic reticulum tubular network organization"/>
    <property type="evidence" value="ECO:0007669"/>
    <property type="project" value="TreeGrafter"/>
</dbReference>
<name>A0A163MI84_DIDRA</name>
<dbReference type="PANTHER" id="PTHR12703:SF4">
    <property type="entry name" value="TRANSMEMBRANE PROTEIN 33"/>
    <property type="match status" value="1"/>
</dbReference>
<gene>
    <name evidence="6" type="ORF">ST47_g87</name>
</gene>
<keyword evidence="5" id="KW-0472">Membrane</keyword>
<evidence type="ECO:0000256" key="2">
    <source>
        <dbReference type="ARBA" id="ARBA00007322"/>
    </source>
</evidence>
<comment type="similarity">
    <text evidence="2">Belongs to the PER33/POM33 family.</text>
</comment>
<dbReference type="Pfam" id="PF03661">
    <property type="entry name" value="TMEM33_Pom33"/>
    <property type="match status" value="1"/>
</dbReference>
<evidence type="ECO:0000256" key="4">
    <source>
        <dbReference type="ARBA" id="ARBA00022989"/>
    </source>
</evidence>
<dbReference type="InterPro" id="IPR051645">
    <property type="entry name" value="PER33/POM33_regulator"/>
</dbReference>